<dbReference type="CDD" id="cd02440">
    <property type="entry name" value="AdoMet_MTases"/>
    <property type="match status" value="1"/>
</dbReference>
<sequence>MFVDKAELWLYWMNKKWKNAPRIARQIKKILKRYGISKGRVLELGCGNGRITIYLARQGFEATGVDISQLYIDDARKRADRMKVMAHFIRGDIRRIDRLVHRKFDVVISIWTSLGYYTRQTDEQIFKKVSKLLNKDGLFLVLNTMSREWLLKRFSPAFFEETDRYIKLNRNTFDRLHSVLHNKWMTYRKEGQDLIYEDEIEFDLRIYALCELVEMAEKAGLHLKEAYDSILTLEPAKSDSPANLVFQKCQV</sequence>
<feature type="domain" description="Methyltransferase" evidence="2">
    <location>
        <begin position="41"/>
        <end position="137"/>
    </location>
</feature>
<name>A0A1V4QHN6_UNCW3</name>
<dbReference type="SUPFAM" id="SSF53335">
    <property type="entry name" value="S-adenosyl-L-methionine-dependent methyltransferases"/>
    <property type="match status" value="1"/>
</dbReference>
<reference evidence="4" key="1">
    <citation type="submission" date="2017-01" db="EMBL/GenBank/DDBJ databases">
        <title>Novel pathways for hydrocarbon cycling and metabolic interdependencies in hydrothermal sediment communities.</title>
        <authorList>
            <person name="Dombrowski N."/>
            <person name="Seitz K."/>
            <person name="Teske A."/>
            <person name="Baker B."/>
        </authorList>
    </citation>
    <scope>NUCLEOTIDE SEQUENCE [LARGE SCALE GENOMIC DNA]</scope>
</reference>
<evidence type="ECO:0000256" key="1">
    <source>
        <dbReference type="ARBA" id="ARBA00022679"/>
    </source>
</evidence>
<dbReference type="GO" id="GO:0016740">
    <property type="term" value="F:transferase activity"/>
    <property type="evidence" value="ECO:0007669"/>
    <property type="project" value="UniProtKB-KW"/>
</dbReference>
<proteinExistence type="predicted"/>
<dbReference type="InterPro" id="IPR029063">
    <property type="entry name" value="SAM-dependent_MTases_sf"/>
</dbReference>
<evidence type="ECO:0000313" key="3">
    <source>
        <dbReference type="EMBL" id="OPX18246.1"/>
    </source>
</evidence>
<protein>
    <recommendedName>
        <fullName evidence="2">Methyltransferase domain-containing protein</fullName>
    </recommendedName>
</protein>
<comment type="caution">
    <text evidence="3">The sequence shown here is derived from an EMBL/GenBank/DDBJ whole genome shotgun (WGS) entry which is preliminary data.</text>
</comment>
<dbReference type="AlphaFoldDB" id="A0A1V4QHN6"/>
<dbReference type="Proteomes" id="UP000191663">
    <property type="component" value="Unassembled WGS sequence"/>
</dbReference>
<dbReference type="PANTHER" id="PTHR43861">
    <property type="entry name" value="TRANS-ACONITATE 2-METHYLTRANSFERASE-RELATED"/>
    <property type="match status" value="1"/>
</dbReference>
<dbReference type="InterPro" id="IPR041698">
    <property type="entry name" value="Methyltransf_25"/>
</dbReference>
<evidence type="ECO:0000313" key="4">
    <source>
        <dbReference type="Proteomes" id="UP000191663"/>
    </source>
</evidence>
<dbReference type="Pfam" id="PF13649">
    <property type="entry name" value="Methyltransf_25"/>
    <property type="match status" value="1"/>
</dbReference>
<dbReference type="Gene3D" id="2.20.25.110">
    <property type="entry name" value="S-adenosyl-L-methionine-dependent methyltransferases"/>
    <property type="match status" value="1"/>
</dbReference>
<organism evidence="3 4">
    <name type="scientific">candidate division WOR-3 bacterium 4484_100</name>
    <dbReference type="NCBI Taxonomy" id="1936077"/>
    <lineage>
        <taxon>Bacteria</taxon>
        <taxon>Bacteria division WOR-3</taxon>
    </lineage>
</organism>
<accession>A0A1V4QHN6</accession>
<keyword evidence="1" id="KW-0808">Transferase</keyword>
<dbReference type="EMBL" id="MUKB01000027">
    <property type="protein sequence ID" value="OPX18246.1"/>
    <property type="molecule type" value="Genomic_DNA"/>
</dbReference>
<evidence type="ECO:0000259" key="2">
    <source>
        <dbReference type="Pfam" id="PF13649"/>
    </source>
</evidence>
<dbReference type="Gene3D" id="3.40.50.150">
    <property type="entry name" value="Vaccinia Virus protein VP39"/>
    <property type="match status" value="1"/>
</dbReference>
<gene>
    <name evidence="3" type="ORF">BXT86_02255</name>
</gene>